<sequence length="181" mass="20966">MMKTIFFGLILKNTKVPNLKVTDLFLSCIYWSSVGCQLWRDVKEDLSDIYQKGEYRIWWSFSSYTSSLDVLQRPHFIGKSGTRTLFSIEGSTCGKNISRHSYYKHENEILLLLGTYLEMCSLISRTYKFHIVHLRQIKPPHEVLVPSFANEASEPDTSRSELSPLMKRPLHSVRTPQATCK</sequence>
<name>A0A820VIY9_9BILA</name>
<proteinExistence type="predicted"/>
<gene>
    <name evidence="2" type="ORF">TOA249_LOCUS3440</name>
</gene>
<comment type="caution">
    <text evidence="2">The sequence shown here is derived from an EMBL/GenBank/DDBJ whole genome shotgun (WGS) entry which is preliminary data.</text>
</comment>
<dbReference type="EMBL" id="CAJOBS010000121">
    <property type="protein sequence ID" value="CAF4501125.1"/>
    <property type="molecule type" value="Genomic_DNA"/>
</dbReference>
<feature type="region of interest" description="Disordered" evidence="1">
    <location>
        <begin position="150"/>
        <end position="181"/>
    </location>
</feature>
<evidence type="ECO:0000256" key="1">
    <source>
        <dbReference type="SAM" id="MobiDB-lite"/>
    </source>
</evidence>
<dbReference type="Proteomes" id="UP000663838">
    <property type="component" value="Unassembled WGS sequence"/>
</dbReference>
<dbReference type="AlphaFoldDB" id="A0A820VIY9"/>
<accession>A0A820VIY9</accession>
<dbReference type="SUPFAM" id="SSF56399">
    <property type="entry name" value="ADP-ribosylation"/>
    <property type="match status" value="1"/>
</dbReference>
<reference evidence="2" key="1">
    <citation type="submission" date="2021-02" db="EMBL/GenBank/DDBJ databases">
        <authorList>
            <person name="Nowell W R."/>
        </authorList>
    </citation>
    <scope>NUCLEOTIDE SEQUENCE</scope>
</reference>
<evidence type="ECO:0000313" key="3">
    <source>
        <dbReference type="Proteomes" id="UP000663838"/>
    </source>
</evidence>
<evidence type="ECO:0000313" key="2">
    <source>
        <dbReference type="EMBL" id="CAF4501125.1"/>
    </source>
</evidence>
<protein>
    <submittedName>
        <fullName evidence="2">Uncharacterized protein</fullName>
    </submittedName>
</protein>
<dbReference type="Gene3D" id="3.90.176.10">
    <property type="entry name" value="Toxin ADP-ribosyltransferase, Chain A, domain 1"/>
    <property type="match status" value="1"/>
</dbReference>
<organism evidence="2 3">
    <name type="scientific">Rotaria socialis</name>
    <dbReference type="NCBI Taxonomy" id="392032"/>
    <lineage>
        <taxon>Eukaryota</taxon>
        <taxon>Metazoa</taxon>
        <taxon>Spiralia</taxon>
        <taxon>Gnathifera</taxon>
        <taxon>Rotifera</taxon>
        <taxon>Eurotatoria</taxon>
        <taxon>Bdelloidea</taxon>
        <taxon>Philodinida</taxon>
        <taxon>Philodinidae</taxon>
        <taxon>Rotaria</taxon>
    </lineage>
</organism>